<dbReference type="PANTHER" id="PTHR34308">
    <property type="entry name" value="COBALAMIN BIOSYNTHESIS PROTEIN CBIB"/>
    <property type="match status" value="1"/>
</dbReference>
<comment type="caution">
    <text evidence="9">Lacks conserved residue(s) required for the propagation of feature annotation.</text>
</comment>
<keyword evidence="10" id="KW-0436">Ligase</keyword>
<comment type="function">
    <text evidence="9">Converts cobyric acid to cobinamide by the addition of aminopropanol on the F carboxylic group.</text>
</comment>
<dbReference type="NCBIfam" id="TIGR00380">
    <property type="entry name" value="cobal_cbiB"/>
    <property type="match status" value="1"/>
</dbReference>
<evidence type="ECO:0000256" key="7">
    <source>
        <dbReference type="ARBA" id="ARBA00022989"/>
    </source>
</evidence>
<dbReference type="EMBL" id="JAUSUG010000016">
    <property type="protein sequence ID" value="MDQ0256353.1"/>
    <property type="molecule type" value="Genomic_DNA"/>
</dbReference>
<dbReference type="GO" id="GO:0043757">
    <property type="term" value="F:adenosylcobinamide-phosphate synthase activity"/>
    <property type="evidence" value="ECO:0007669"/>
    <property type="project" value="UniProtKB-EC"/>
</dbReference>
<evidence type="ECO:0000256" key="5">
    <source>
        <dbReference type="ARBA" id="ARBA00022573"/>
    </source>
</evidence>
<reference evidence="10 11" key="1">
    <citation type="submission" date="2023-07" db="EMBL/GenBank/DDBJ databases">
        <title>Genomic Encyclopedia of Type Strains, Phase IV (KMG-IV): sequencing the most valuable type-strain genomes for metagenomic binning, comparative biology and taxonomic classification.</title>
        <authorList>
            <person name="Goeker M."/>
        </authorList>
    </citation>
    <scope>NUCLEOTIDE SEQUENCE [LARGE SCALE GENOMIC DNA]</scope>
    <source>
        <strain evidence="10 11">DSM 9768</strain>
    </source>
</reference>
<evidence type="ECO:0000256" key="4">
    <source>
        <dbReference type="ARBA" id="ARBA00022475"/>
    </source>
</evidence>
<evidence type="ECO:0000256" key="6">
    <source>
        <dbReference type="ARBA" id="ARBA00022692"/>
    </source>
</evidence>
<keyword evidence="6 9" id="KW-0812">Transmembrane</keyword>
<name>A0ABT9ZYN3_9BACI</name>
<evidence type="ECO:0000256" key="1">
    <source>
        <dbReference type="ARBA" id="ARBA00004651"/>
    </source>
</evidence>
<dbReference type="Pfam" id="PF03186">
    <property type="entry name" value="CobD_Cbib"/>
    <property type="match status" value="1"/>
</dbReference>
<keyword evidence="4 9" id="KW-1003">Cell membrane</keyword>
<evidence type="ECO:0000256" key="3">
    <source>
        <dbReference type="ARBA" id="ARBA00006263"/>
    </source>
</evidence>
<feature type="transmembrane region" description="Helical" evidence="9">
    <location>
        <begin position="306"/>
        <end position="328"/>
    </location>
</feature>
<dbReference type="RefSeq" id="WP_307328346.1">
    <property type="nucleotide sequence ID" value="NZ_JAUSUG010000016.1"/>
</dbReference>
<organism evidence="10 11">
    <name type="scientific">Evansella vedderi</name>
    <dbReference type="NCBI Taxonomy" id="38282"/>
    <lineage>
        <taxon>Bacteria</taxon>
        <taxon>Bacillati</taxon>
        <taxon>Bacillota</taxon>
        <taxon>Bacilli</taxon>
        <taxon>Bacillales</taxon>
        <taxon>Bacillaceae</taxon>
        <taxon>Evansella</taxon>
    </lineage>
</organism>
<gene>
    <name evidence="9" type="primary">cobD</name>
    <name evidence="10" type="ORF">J2S74_003773</name>
</gene>
<keyword evidence="7 9" id="KW-1133">Transmembrane helix</keyword>
<sequence length="330" mass="36961">MIFHKLFLFSELSLLGFLIIVIIAAVVIDLIIGDPRWFPHPVIQIGKLISVLEKRWNQGEGRKIKGFFLTCTVLSLVFCITLAVIYLAYDIHLILGIVIEIYIISTTIAIKGLRSAAMDVWLPLTQGNLEEARERLSRIVGRDTEHLQESEIVRGTVETVAENTVDGITAPLFWAVIGGAPLAMVYRAINTLDSMVGYKNEKFEKFGYASAKLDDIVNWLPARLTAWTMLFTSIFIKGSNRKDAIHITWRDAKKHPSPNSGWPEAMVAGLMAIQLGGVNYYNGQKSERATMGEPMKVRTVSHIKQAILYMHGGWIGFILLLIITVFFIGK</sequence>
<evidence type="ECO:0000313" key="10">
    <source>
        <dbReference type="EMBL" id="MDQ0256353.1"/>
    </source>
</evidence>
<dbReference type="HAMAP" id="MF_00024">
    <property type="entry name" value="CobD_CbiB"/>
    <property type="match status" value="1"/>
</dbReference>
<evidence type="ECO:0000313" key="11">
    <source>
        <dbReference type="Proteomes" id="UP001230005"/>
    </source>
</evidence>
<comment type="subcellular location">
    <subcellularLocation>
        <location evidence="1 9">Cell membrane</location>
        <topology evidence="1 9">Multi-pass membrane protein</topology>
    </subcellularLocation>
</comment>
<comment type="similarity">
    <text evidence="3 9">Belongs to the CobD/CbiB family.</text>
</comment>
<dbReference type="Proteomes" id="UP001230005">
    <property type="component" value="Unassembled WGS sequence"/>
</dbReference>
<protein>
    <recommendedName>
        <fullName evidence="9">Cobalamin biosynthesis protein CobD</fullName>
    </recommendedName>
</protein>
<feature type="transmembrane region" description="Helical" evidence="9">
    <location>
        <begin position="93"/>
        <end position="113"/>
    </location>
</feature>
<keyword evidence="8 9" id="KW-0472">Membrane</keyword>
<feature type="transmembrane region" description="Helical" evidence="9">
    <location>
        <begin position="12"/>
        <end position="32"/>
    </location>
</feature>
<keyword evidence="11" id="KW-1185">Reference proteome</keyword>
<keyword evidence="5 9" id="KW-0169">Cobalamin biosynthesis</keyword>
<dbReference type="InterPro" id="IPR004485">
    <property type="entry name" value="Cobalamin_biosynth_CobD/CbiB"/>
</dbReference>
<dbReference type="PANTHER" id="PTHR34308:SF1">
    <property type="entry name" value="COBALAMIN BIOSYNTHESIS PROTEIN CBIB"/>
    <property type="match status" value="1"/>
</dbReference>
<proteinExistence type="inferred from homology"/>
<evidence type="ECO:0000256" key="8">
    <source>
        <dbReference type="ARBA" id="ARBA00023136"/>
    </source>
</evidence>
<comment type="pathway">
    <text evidence="2 9">Cofactor biosynthesis; adenosylcobalamin biosynthesis.</text>
</comment>
<accession>A0ABT9ZYN3</accession>
<evidence type="ECO:0000256" key="9">
    <source>
        <dbReference type="HAMAP-Rule" id="MF_00024"/>
    </source>
</evidence>
<comment type="caution">
    <text evidence="10">The sequence shown here is derived from an EMBL/GenBank/DDBJ whole genome shotgun (WGS) entry which is preliminary data.</text>
</comment>
<evidence type="ECO:0000256" key="2">
    <source>
        <dbReference type="ARBA" id="ARBA00004953"/>
    </source>
</evidence>
<feature type="transmembrane region" description="Helical" evidence="9">
    <location>
        <begin position="64"/>
        <end position="87"/>
    </location>
</feature>